<gene>
    <name evidence="1" type="ORF">M7I_3714</name>
</gene>
<proteinExistence type="predicted"/>
<evidence type="ECO:0000313" key="2">
    <source>
        <dbReference type="Proteomes" id="UP000005446"/>
    </source>
</evidence>
<dbReference type="InterPro" id="IPR018247">
    <property type="entry name" value="EF_Hand_1_Ca_BS"/>
</dbReference>
<dbReference type="InParanoid" id="H0EM84"/>
<name>H0EM84_GLAL7</name>
<accession>H0EM84</accession>
<evidence type="ECO:0008006" key="3">
    <source>
        <dbReference type="Google" id="ProtNLM"/>
    </source>
</evidence>
<reference evidence="1 2" key="1">
    <citation type="journal article" date="2012" name="Eukaryot. Cell">
        <title>Genome sequence of the fungus Glarea lozoyensis: the first genome sequence of a species from the Helotiaceae family.</title>
        <authorList>
            <person name="Youssar L."/>
            <person name="Gruening B.A."/>
            <person name="Erxleben A."/>
            <person name="Guenther S."/>
            <person name="Huettel W."/>
        </authorList>
    </citation>
    <scope>NUCLEOTIDE SEQUENCE [LARGE SCALE GENOMIC DNA]</scope>
    <source>
        <strain evidence="2">ATCC 74030 / MF5533</strain>
    </source>
</reference>
<dbReference type="EMBL" id="AGUE01000083">
    <property type="protein sequence ID" value="EHL00428.1"/>
    <property type="molecule type" value="Genomic_DNA"/>
</dbReference>
<dbReference type="HOGENOM" id="CLU_1563014_0_0_1"/>
<comment type="caution">
    <text evidence="1">The sequence shown here is derived from an EMBL/GenBank/DDBJ whole genome shotgun (WGS) entry which is preliminary data.</text>
</comment>
<dbReference type="PROSITE" id="PS00018">
    <property type="entry name" value="EF_HAND_1"/>
    <property type="match status" value="1"/>
</dbReference>
<protein>
    <recommendedName>
        <fullName evidence="3">EF-hand domain-containing protein</fullName>
    </recommendedName>
</protein>
<dbReference type="AlphaFoldDB" id="H0EM84"/>
<dbReference type="Proteomes" id="UP000005446">
    <property type="component" value="Unassembled WGS sequence"/>
</dbReference>
<evidence type="ECO:0000313" key="1">
    <source>
        <dbReference type="EMBL" id="EHL00428.1"/>
    </source>
</evidence>
<organism evidence="1 2">
    <name type="scientific">Glarea lozoyensis (strain ATCC 74030 / MF5533)</name>
    <dbReference type="NCBI Taxonomy" id="1104152"/>
    <lineage>
        <taxon>Eukaryota</taxon>
        <taxon>Fungi</taxon>
        <taxon>Dikarya</taxon>
        <taxon>Ascomycota</taxon>
        <taxon>Pezizomycotina</taxon>
        <taxon>Leotiomycetes</taxon>
        <taxon>Helotiales</taxon>
        <taxon>Helotiaceae</taxon>
        <taxon>Glarea</taxon>
    </lineage>
</organism>
<keyword evidence="2" id="KW-1185">Reference proteome</keyword>
<sequence>MDVAERARCVAAAEGGLLEMLEERDGLTSCELFFLDRPGPEVRAETTGLAVGRTGDGSREGIGELVAEGARRGRGFLVCGGGSCGGGCDAVEVDDSRTGLGVVDLEGLVLDEAETEGECVEVESGVWDGLADVDVDATGVLSCEDIMARIKLNGDEMAESAMLCDPDLGQV</sequence>